<reference evidence="2" key="1">
    <citation type="submission" date="2013-11" db="EMBL/GenBank/DDBJ databases">
        <authorList>
            <person name="Sternberg P."/>
            <person name="Dillman A."/>
            <person name="Macchietto M."/>
        </authorList>
    </citation>
    <scope>NUCLEOTIDE SEQUENCE</scope>
    <source>
        <strain evidence="2">ALL</strain>
    </source>
</reference>
<accession>A0A4U5MLE0</accession>
<name>A0A4U5MLE0_STECR</name>
<protein>
    <submittedName>
        <fullName evidence="2">Uncharacterized protein</fullName>
    </submittedName>
</protein>
<sequence length="78" mass="8846">MIHVAKQNPDSLVMVCPQPITRMFRLPRHMGELGPQTHLREIDGCPACTNTNRCRGENGLSREKKFGFWAALRRTGVI</sequence>
<evidence type="ECO:0000313" key="2">
    <source>
        <dbReference type="EMBL" id="TKR70270.1"/>
    </source>
</evidence>
<keyword evidence="3" id="KW-1185">Reference proteome</keyword>
<organism evidence="2 3">
    <name type="scientific">Steinernema carpocapsae</name>
    <name type="common">Entomopathogenic nematode</name>
    <dbReference type="NCBI Taxonomy" id="34508"/>
    <lineage>
        <taxon>Eukaryota</taxon>
        <taxon>Metazoa</taxon>
        <taxon>Ecdysozoa</taxon>
        <taxon>Nematoda</taxon>
        <taxon>Chromadorea</taxon>
        <taxon>Rhabditida</taxon>
        <taxon>Tylenchina</taxon>
        <taxon>Panagrolaimomorpha</taxon>
        <taxon>Strongyloidoidea</taxon>
        <taxon>Steinernematidae</taxon>
        <taxon>Steinernema</taxon>
    </lineage>
</organism>
<evidence type="ECO:0000313" key="3">
    <source>
        <dbReference type="Proteomes" id="UP000298663"/>
    </source>
</evidence>
<proteinExistence type="predicted"/>
<reference evidence="2" key="3">
    <citation type="journal article" date="2019" name="G3 (Bethesda)">
        <title>Hybrid Assembly of the Genome of the Entomopathogenic Nematode Steinernema carpocapsae Identifies the X-Chromosome.</title>
        <authorList>
            <person name="Serra L."/>
            <person name="Macchietto M."/>
            <person name="Macias-Munoz A."/>
            <person name="McGill C.J."/>
            <person name="Rodriguez I.M."/>
            <person name="Rodriguez B."/>
            <person name="Murad R."/>
            <person name="Mortazavi A."/>
        </authorList>
    </citation>
    <scope>NUCLEOTIDE SEQUENCE</scope>
    <source>
        <strain evidence="2">ALL</strain>
    </source>
</reference>
<gene>
    <name evidence="1" type="ORF">L596_022313</name>
    <name evidence="2" type="ORF">L596_022314</name>
</gene>
<reference evidence="2 3" key="2">
    <citation type="journal article" date="2015" name="Genome Biol.">
        <title>Comparative genomics of Steinernema reveals deeply conserved gene regulatory networks.</title>
        <authorList>
            <person name="Dillman A.R."/>
            <person name="Macchietto M."/>
            <person name="Porter C.F."/>
            <person name="Rogers A."/>
            <person name="Williams B."/>
            <person name="Antoshechkin I."/>
            <person name="Lee M.M."/>
            <person name="Goodwin Z."/>
            <person name="Lu X."/>
            <person name="Lewis E.E."/>
            <person name="Goodrich-Blair H."/>
            <person name="Stock S.P."/>
            <person name="Adams B.J."/>
            <person name="Sternberg P.W."/>
            <person name="Mortazavi A."/>
        </authorList>
    </citation>
    <scope>NUCLEOTIDE SEQUENCE [LARGE SCALE GENOMIC DNA]</scope>
    <source>
        <strain evidence="2 3">ALL</strain>
    </source>
</reference>
<dbReference type="EMBL" id="AZBU02000007">
    <property type="protein sequence ID" value="TKR70269.1"/>
    <property type="molecule type" value="Genomic_DNA"/>
</dbReference>
<evidence type="ECO:0000313" key="1">
    <source>
        <dbReference type="EMBL" id="TKR70269.1"/>
    </source>
</evidence>
<dbReference type="AlphaFoldDB" id="A0A4U5MLE0"/>
<dbReference type="EMBL" id="AZBU02000007">
    <property type="protein sequence ID" value="TKR70270.1"/>
    <property type="molecule type" value="Genomic_DNA"/>
</dbReference>
<dbReference type="Proteomes" id="UP000298663">
    <property type="component" value="Unassembled WGS sequence"/>
</dbReference>
<comment type="caution">
    <text evidence="2">The sequence shown here is derived from an EMBL/GenBank/DDBJ whole genome shotgun (WGS) entry which is preliminary data.</text>
</comment>